<evidence type="ECO:0000313" key="1">
    <source>
        <dbReference type="EMBL" id="CAG8618762.1"/>
    </source>
</evidence>
<keyword evidence="2" id="KW-1185">Reference proteome</keyword>
<organism evidence="1 2">
    <name type="scientific">Racocetra persica</name>
    <dbReference type="NCBI Taxonomy" id="160502"/>
    <lineage>
        <taxon>Eukaryota</taxon>
        <taxon>Fungi</taxon>
        <taxon>Fungi incertae sedis</taxon>
        <taxon>Mucoromycota</taxon>
        <taxon>Glomeromycotina</taxon>
        <taxon>Glomeromycetes</taxon>
        <taxon>Diversisporales</taxon>
        <taxon>Gigasporaceae</taxon>
        <taxon>Racocetra</taxon>
    </lineage>
</organism>
<name>A0ACA9MZ44_9GLOM</name>
<dbReference type="EMBL" id="CAJVQC010010615">
    <property type="protein sequence ID" value="CAG8618762.1"/>
    <property type="molecule type" value="Genomic_DNA"/>
</dbReference>
<evidence type="ECO:0000313" key="2">
    <source>
        <dbReference type="Proteomes" id="UP000789920"/>
    </source>
</evidence>
<accession>A0ACA9MZ44</accession>
<dbReference type="Proteomes" id="UP000789920">
    <property type="component" value="Unassembled WGS sequence"/>
</dbReference>
<protein>
    <submittedName>
        <fullName evidence="1">26959_t:CDS:1</fullName>
    </submittedName>
</protein>
<proteinExistence type="predicted"/>
<comment type="caution">
    <text evidence="1">The sequence shown here is derived from an EMBL/GenBank/DDBJ whole genome shotgun (WGS) entry which is preliminary data.</text>
</comment>
<gene>
    <name evidence="1" type="ORF">RPERSI_LOCUS6624</name>
</gene>
<feature type="non-terminal residue" evidence="1">
    <location>
        <position position="132"/>
    </location>
</feature>
<reference evidence="1" key="1">
    <citation type="submission" date="2021-06" db="EMBL/GenBank/DDBJ databases">
        <authorList>
            <person name="Kallberg Y."/>
            <person name="Tangrot J."/>
            <person name="Rosling A."/>
        </authorList>
    </citation>
    <scope>NUCLEOTIDE SEQUENCE</scope>
    <source>
        <strain evidence="1">MA461A</strain>
    </source>
</reference>
<sequence length="132" mass="14780">MKYSIVIIVLALLFAFVNARSHMEEKNPDLKKLEKYDTGDGDINGHLGDLQGVCIDSLLADAPPCSLQEKCDQIIDVAYFLGGKKKKDLIKLARSIVQSEKNTPFDGQHSVICKKLPRHCELKGLHFKQDNN</sequence>